<keyword evidence="2" id="KW-0413">Isomerase</keyword>
<dbReference type="SUPFAM" id="SSF54427">
    <property type="entry name" value="NTF2-like"/>
    <property type="match status" value="1"/>
</dbReference>
<sequence length="158" mass="18322">MTANEQLIHQFYTAFQQKDYKTMQNSYADNAVFNDSVFRNLDAKQARGMWQMLISGSRDMTLTFGNIKDEGNKVNAYWEAHYTFTATGRKVINKIDAEFEIEDGKIVKHTDAFDFYKWAKQAFGAGGFLLGWTNSFKEKVRQTAKKKLDNYLQKPSQQ</sequence>
<keyword evidence="3" id="KW-1185">Reference proteome</keyword>
<accession>A0A286AE63</accession>
<evidence type="ECO:0000313" key="2">
    <source>
        <dbReference type="EMBL" id="SOD20193.1"/>
    </source>
</evidence>
<organism evidence="2 3">
    <name type="scientific">Pedobacter xixiisoli</name>
    <dbReference type="NCBI Taxonomy" id="1476464"/>
    <lineage>
        <taxon>Bacteria</taxon>
        <taxon>Pseudomonadati</taxon>
        <taxon>Bacteroidota</taxon>
        <taxon>Sphingobacteriia</taxon>
        <taxon>Sphingobacteriales</taxon>
        <taxon>Sphingobacteriaceae</taxon>
        <taxon>Pedobacter</taxon>
    </lineage>
</organism>
<dbReference type="Proteomes" id="UP000219281">
    <property type="component" value="Unassembled WGS sequence"/>
</dbReference>
<dbReference type="Pfam" id="PF12680">
    <property type="entry name" value="SnoaL_2"/>
    <property type="match status" value="1"/>
</dbReference>
<dbReference type="InterPro" id="IPR032710">
    <property type="entry name" value="NTF2-like_dom_sf"/>
</dbReference>
<feature type="domain" description="SnoaL-like" evidence="1">
    <location>
        <begin position="9"/>
        <end position="109"/>
    </location>
</feature>
<dbReference type="OrthoDB" id="391735at2"/>
<proteinExistence type="predicted"/>
<dbReference type="RefSeq" id="WP_097133665.1">
    <property type="nucleotide sequence ID" value="NZ_OCMT01000004.1"/>
</dbReference>
<name>A0A286AE63_9SPHI</name>
<evidence type="ECO:0000259" key="1">
    <source>
        <dbReference type="Pfam" id="PF12680"/>
    </source>
</evidence>
<dbReference type="EMBL" id="OCMT01000004">
    <property type="protein sequence ID" value="SOD20193.1"/>
    <property type="molecule type" value="Genomic_DNA"/>
</dbReference>
<dbReference type="GO" id="GO:0016853">
    <property type="term" value="F:isomerase activity"/>
    <property type="evidence" value="ECO:0007669"/>
    <property type="project" value="UniProtKB-KW"/>
</dbReference>
<reference evidence="3" key="1">
    <citation type="submission" date="2017-09" db="EMBL/GenBank/DDBJ databases">
        <authorList>
            <person name="Varghese N."/>
            <person name="Submissions S."/>
        </authorList>
    </citation>
    <scope>NUCLEOTIDE SEQUENCE [LARGE SCALE GENOMIC DNA]</scope>
    <source>
        <strain evidence="3">CGMCC 1.12803</strain>
    </source>
</reference>
<protein>
    <submittedName>
        <fullName evidence="2">Ketosteroid isomerase-related protein</fullName>
    </submittedName>
</protein>
<dbReference type="Gene3D" id="3.10.450.50">
    <property type="match status" value="1"/>
</dbReference>
<dbReference type="InterPro" id="IPR037401">
    <property type="entry name" value="SnoaL-like"/>
</dbReference>
<evidence type="ECO:0000313" key="3">
    <source>
        <dbReference type="Proteomes" id="UP000219281"/>
    </source>
</evidence>
<gene>
    <name evidence="2" type="ORF">SAMN06297358_3905</name>
</gene>
<dbReference type="AlphaFoldDB" id="A0A286AE63"/>